<dbReference type="AlphaFoldDB" id="A0A0M3HRN7"/>
<keyword evidence="1" id="KW-1185">Reference proteome</keyword>
<dbReference type="WBParaSite" id="ALUE_0000499901-mRNA-1">
    <property type="protein sequence ID" value="ALUE_0000499901-mRNA-1"/>
    <property type="gene ID" value="ALUE_0000499901"/>
</dbReference>
<reference evidence="2" key="1">
    <citation type="submission" date="2017-02" db="UniProtKB">
        <authorList>
            <consortium name="WormBaseParasite"/>
        </authorList>
    </citation>
    <scope>IDENTIFICATION</scope>
</reference>
<evidence type="ECO:0000313" key="1">
    <source>
        <dbReference type="Proteomes" id="UP000036681"/>
    </source>
</evidence>
<dbReference type="Proteomes" id="UP000036681">
    <property type="component" value="Unplaced"/>
</dbReference>
<proteinExistence type="predicted"/>
<protein>
    <submittedName>
        <fullName evidence="2">Uncharacterized protein</fullName>
    </submittedName>
</protein>
<evidence type="ECO:0000313" key="2">
    <source>
        <dbReference type="WBParaSite" id="ALUE_0000499901-mRNA-1"/>
    </source>
</evidence>
<organism evidence="1 2">
    <name type="scientific">Ascaris lumbricoides</name>
    <name type="common">Giant roundworm</name>
    <dbReference type="NCBI Taxonomy" id="6252"/>
    <lineage>
        <taxon>Eukaryota</taxon>
        <taxon>Metazoa</taxon>
        <taxon>Ecdysozoa</taxon>
        <taxon>Nematoda</taxon>
        <taxon>Chromadorea</taxon>
        <taxon>Rhabditida</taxon>
        <taxon>Spirurina</taxon>
        <taxon>Ascaridomorpha</taxon>
        <taxon>Ascaridoidea</taxon>
        <taxon>Ascarididae</taxon>
        <taxon>Ascaris</taxon>
    </lineage>
</organism>
<accession>A0A0M3HRN7</accession>
<name>A0A0M3HRN7_ASCLU</name>
<sequence length="145" mass="14753">MCVQGEGAEYQAVYANLLVTFKLSGSGVAPSGGLLVAEAGVLPPRCRCNEVGDVSVALVPPVASPRGATGAELGSTGVADDDSPVWPEAGAPLIVSVVLRSLVELRRSAEFDEMLVSPQVLLALLDSLLSTPRSSGIVGELAPAK</sequence>